<dbReference type="OrthoDB" id="2417635at2759"/>
<dbReference type="GO" id="GO:0003676">
    <property type="term" value="F:nucleic acid binding"/>
    <property type="evidence" value="ECO:0007669"/>
    <property type="project" value="InterPro"/>
</dbReference>
<name>A0A9P3PZG6_LYOSH</name>
<accession>A0A9P3PZG6</accession>
<dbReference type="AlphaFoldDB" id="A0A9P3PZG6"/>
<sequence length="158" mass="17820">MVWGCIILGQKGPLIVLEYPGGKGQSMNSERYREQVLEGVLLDFHARMKAARGSVTFQQDNAPSHKSKATKRWFASQAIPLLFHPSSSPDLNPIEPVWHELKARLRTLPHPPNTVEALKDAVYHVWDELPVEDIDKHIRRMPDRVTAVLAAKGGHTQF</sequence>
<evidence type="ECO:0000313" key="3">
    <source>
        <dbReference type="Proteomes" id="UP001063166"/>
    </source>
</evidence>
<dbReference type="InterPro" id="IPR036397">
    <property type="entry name" value="RNaseH_sf"/>
</dbReference>
<dbReference type="Proteomes" id="UP001063166">
    <property type="component" value="Unassembled WGS sequence"/>
</dbReference>
<dbReference type="EMBL" id="BRPK01000015">
    <property type="protein sequence ID" value="GLB43951.1"/>
    <property type="molecule type" value="Genomic_DNA"/>
</dbReference>
<gene>
    <name evidence="2" type="ORF">LshimejAT787_1501350</name>
</gene>
<comment type="caution">
    <text evidence="2">The sequence shown here is derived from an EMBL/GenBank/DDBJ whole genome shotgun (WGS) entry which is preliminary data.</text>
</comment>
<protein>
    <submittedName>
        <fullName evidence="2">Encoded by</fullName>
    </submittedName>
</protein>
<dbReference type="Pfam" id="PF13358">
    <property type="entry name" value="DDE_3"/>
    <property type="match status" value="1"/>
</dbReference>
<dbReference type="Gene3D" id="3.30.420.10">
    <property type="entry name" value="Ribonuclease H-like superfamily/Ribonuclease H"/>
    <property type="match status" value="1"/>
</dbReference>
<proteinExistence type="predicted"/>
<evidence type="ECO:0000313" key="2">
    <source>
        <dbReference type="EMBL" id="GLB43951.1"/>
    </source>
</evidence>
<reference evidence="2" key="1">
    <citation type="submission" date="2022-07" db="EMBL/GenBank/DDBJ databases">
        <title>The genome of Lyophyllum shimeji provides insight into the initial evolution of ectomycorrhizal fungal genome.</title>
        <authorList>
            <person name="Kobayashi Y."/>
            <person name="Shibata T."/>
            <person name="Hirakawa H."/>
            <person name="Shigenobu S."/>
            <person name="Nishiyama T."/>
            <person name="Yamada A."/>
            <person name="Hasebe M."/>
            <person name="Kawaguchi M."/>
        </authorList>
    </citation>
    <scope>NUCLEOTIDE SEQUENCE</scope>
    <source>
        <strain evidence="2">AT787</strain>
    </source>
</reference>
<evidence type="ECO:0000259" key="1">
    <source>
        <dbReference type="Pfam" id="PF13358"/>
    </source>
</evidence>
<feature type="domain" description="Tc1-like transposase DDE" evidence="1">
    <location>
        <begin position="49"/>
        <end position="107"/>
    </location>
</feature>
<keyword evidence="3" id="KW-1185">Reference proteome</keyword>
<dbReference type="InterPro" id="IPR038717">
    <property type="entry name" value="Tc1-like_DDE_dom"/>
</dbReference>
<organism evidence="2 3">
    <name type="scientific">Lyophyllum shimeji</name>
    <name type="common">Hon-shimeji</name>
    <name type="synonym">Tricholoma shimeji</name>
    <dbReference type="NCBI Taxonomy" id="47721"/>
    <lineage>
        <taxon>Eukaryota</taxon>
        <taxon>Fungi</taxon>
        <taxon>Dikarya</taxon>
        <taxon>Basidiomycota</taxon>
        <taxon>Agaricomycotina</taxon>
        <taxon>Agaricomycetes</taxon>
        <taxon>Agaricomycetidae</taxon>
        <taxon>Agaricales</taxon>
        <taxon>Tricholomatineae</taxon>
        <taxon>Lyophyllaceae</taxon>
        <taxon>Lyophyllum</taxon>
    </lineage>
</organism>